<dbReference type="InterPro" id="IPR051406">
    <property type="entry name" value="PLD_domain"/>
</dbReference>
<dbReference type="GO" id="GO:0016891">
    <property type="term" value="F:RNA endonuclease activity producing 5'-phosphomonoesters, hydrolytic mechanism"/>
    <property type="evidence" value="ECO:0007669"/>
    <property type="project" value="TreeGrafter"/>
</dbReference>
<feature type="domain" description="Phospholipase D-like" evidence="7">
    <location>
        <begin position="37"/>
        <end position="161"/>
    </location>
</feature>
<evidence type="ECO:0000313" key="8">
    <source>
        <dbReference type="EMBL" id="KHE92088.1"/>
    </source>
</evidence>
<sequence>MLLSLGIGIITVLFAPDTIYAETEVLFSPRGSIKDAIIKNIISSRDSIDVTAATFTAGDIAEALYQAKEHGVAIRIIIDQAQDVILYPVIEFLKEEGFNLQFLKGNIGGSMNNTFAIFDDKLLVTGSYTWTEYAEKFNYENAIFIDEPDVVERYKREFESLYDKSVVQGASRVRVVATSNEVKEPAKQDSVSNAKEKSGKNNTLKDNVIKFVSRKDIEHLNISEDKQLNKVGKRLKTIEEPFKQFVTISFDELDKKFGSESKLDKSEKRRLWKEEYEGKYVRWTGRISFRGFAVYDWNKVGISHKGSSIDVNLRFGYSKQRKVMKLKVGDIVTYTGRLVSLRSSLSSYRVEDADVLQVIR</sequence>
<evidence type="ECO:0000256" key="1">
    <source>
        <dbReference type="ARBA" id="ARBA00000798"/>
    </source>
</evidence>
<dbReference type="Proteomes" id="UP000030652">
    <property type="component" value="Unassembled WGS sequence"/>
</dbReference>
<protein>
    <recommendedName>
        <fullName evidence="3">phospholipase D</fullName>
        <ecNumber evidence="3">3.1.4.4</ecNumber>
    </recommendedName>
</protein>
<evidence type="ECO:0000256" key="2">
    <source>
        <dbReference type="ARBA" id="ARBA00008664"/>
    </source>
</evidence>
<dbReference type="Pfam" id="PF13091">
    <property type="entry name" value="PLDc_2"/>
    <property type="match status" value="1"/>
</dbReference>
<dbReference type="GO" id="GO:0016042">
    <property type="term" value="P:lipid catabolic process"/>
    <property type="evidence" value="ECO:0007669"/>
    <property type="project" value="UniProtKB-KW"/>
</dbReference>
<evidence type="ECO:0000256" key="4">
    <source>
        <dbReference type="ARBA" id="ARBA00022801"/>
    </source>
</evidence>
<organism evidence="8 9">
    <name type="scientific">Candidatus Scalindua brodae</name>
    <dbReference type="NCBI Taxonomy" id="237368"/>
    <lineage>
        <taxon>Bacteria</taxon>
        <taxon>Pseudomonadati</taxon>
        <taxon>Planctomycetota</taxon>
        <taxon>Candidatus Brocadiia</taxon>
        <taxon>Candidatus Brocadiales</taxon>
        <taxon>Candidatus Scalinduaceae</taxon>
        <taxon>Candidatus Scalindua</taxon>
    </lineage>
</organism>
<keyword evidence="5" id="KW-0442">Lipid degradation</keyword>
<comment type="catalytic activity">
    <reaction evidence="1">
        <text>a 1,2-diacyl-sn-glycero-3-phosphocholine + H2O = a 1,2-diacyl-sn-glycero-3-phosphate + choline + H(+)</text>
        <dbReference type="Rhea" id="RHEA:14445"/>
        <dbReference type="ChEBI" id="CHEBI:15354"/>
        <dbReference type="ChEBI" id="CHEBI:15377"/>
        <dbReference type="ChEBI" id="CHEBI:15378"/>
        <dbReference type="ChEBI" id="CHEBI:57643"/>
        <dbReference type="ChEBI" id="CHEBI:58608"/>
        <dbReference type="EC" id="3.1.4.4"/>
    </reaction>
</comment>
<dbReference type="EMBL" id="JRYO01000152">
    <property type="protein sequence ID" value="KHE92088.1"/>
    <property type="molecule type" value="Genomic_DNA"/>
</dbReference>
<dbReference type="eggNOG" id="COG1502">
    <property type="taxonomic scope" value="Bacteria"/>
</dbReference>
<dbReference type="EC" id="3.1.4.4" evidence="3"/>
<keyword evidence="6" id="KW-0443">Lipid metabolism</keyword>
<dbReference type="AlphaFoldDB" id="A0A0B0ELS8"/>
<dbReference type="Gene3D" id="3.30.870.10">
    <property type="entry name" value="Endonuclease Chain A"/>
    <property type="match status" value="1"/>
</dbReference>
<evidence type="ECO:0000256" key="6">
    <source>
        <dbReference type="ARBA" id="ARBA00023098"/>
    </source>
</evidence>
<dbReference type="InterPro" id="IPR025202">
    <property type="entry name" value="PLD-like_dom"/>
</dbReference>
<dbReference type="SUPFAM" id="SSF56024">
    <property type="entry name" value="Phospholipase D/nuclease"/>
    <property type="match status" value="1"/>
</dbReference>
<dbReference type="GO" id="GO:0004630">
    <property type="term" value="F:phospholipase D activity"/>
    <property type="evidence" value="ECO:0007669"/>
    <property type="project" value="UniProtKB-EC"/>
</dbReference>
<reference evidence="8 9" key="1">
    <citation type="submission" date="2014-10" db="EMBL/GenBank/DDBJ databases">
        <title>Draft genome of anammox bacterium scalindua brodae, obtained using differential coverage binning of sequence data from two enrichment reactors.</title>
        <authorList>
            <person name="Speth D.R."/>
            <person name="Russ L."/>
            <person name="Kartal B."/>
            <person name="Op den Camp H.J."/>
            <person name="Dutilh B.E."/>
            <person name="Jetten M.S."/>
        </authorList>
    </citation>
    <scope>NUCLEOTIDE SEQUENCE [LARGE SCALE GENOMIC DNA]</scope>
    <source>
        <strain evidence="8">RU1</strain>
    </source>
</reference>
<evidence type="ECO:0000313" key="9">
    <source>
        <dbReference type="Proteomes" id="UP000030652"/>
    </source>
</evidence>
<evidence type="ECO:0000256" key="5">
    <source>
        <dbReference type="ARBA" id="ARBA00022963"/>
    </source>
</evidence>
<evidence type="ECO:0000259" key="7">
    <source>
        <dbReference type="Pfam" id="PF13091"/>
    </source>
</evidence>
<keyword evidence="4" id="KW-0378">Hydrolase</keyword>
<dbReference type="PANTHER" id="PTHR43856">
    <property type="entry name" value="CARDIOLIPIN HYDROLASE"/>
    <property type="match status" value="1"/>
</dbReference>
<dbReference type="PANTHER" id="PTHR43856:SF1">
    <property type="entry name" value="MITOCHONDRIAL CARDIOLIPIN HYDROLASE"/>
    <property type="match status" value="1"/>
</dbReference>
<gene>
    <name evidence="8" type="ORF">SCABRO_02139</name>
</gene>
<comment type="caution">
    <text evidence="8">The sequence shown here is derived from an EMBL/GenBank/DDBJ whole genome shotgun (WGS) entry which is preliminary data.</text>
</comment>
<evidence type="ECO:0000256" key="3">
    <source>
        <dbReference type="ARBA" id="ARBA00012027"/>
    </source>
</evidence>
<comment type="similarity">
    <text evidence="2">Belongs to the phospholipase D family.</text>
</comment>
<name>A0A0B0ELS8_9BACT</name>
<accession>A0A0B0ELS8</accession>
<proteinExistence type="inferred from homology"/>